<dbReference type="PIRSF" id="PIRSF001399">
    <property type="entry name" value="DHquinase_II"/>
    <property type="match status" value="1"/>
</dbReference>
<dbReference type="NCBIfam" id="NF003806">
    <property type="entry name" value="PRK05395.1-3"/>
    <property type="match status" value="1"/>
</dbReference>
<dbReference type="GO" id="GO:0008652">
    <property type="term" value="P:amino acid biosynthetic process"/>
    <property type="evidence" value="ECO:0007669"/>
    <property type="project" value="UniProtKB-KW"/>
</dbReference>
<dbReference type="PROSITE" id="PS01029">
    <property type="entry name" value="DEHYDROQUINASE_II"/>
    <property type="match status" value="1"/>
</dbReference>
<comment type="subunit">
    <text evidence="5 9">Homododecamer.</text>
</comment>
<evidence type="ECO:0000256" key="6">
    <source>
        <dbReference type="ARBA" id="ARBA00012060"/>
    </source>
</evidence>
<dbReference type="STRING" id="282683.SAMN04488105_111222"/>
<comment type="catalytic activity">
    <reaction evidence="1 9">
        <text>3-dehydroquinate = 3-dehydroshikimate + H2O</text>
        <dbReference type="Rhea" id="RHEA:21096"/>
        <dbReference type="ChEBI" id="CHEBI:15377"/>
        <dbReference type="ChEBI" id="CHEBI:16630"/>
        <dbReference type="ChEBI" id="CHEBI:32364"/>
        <dbReference type="EC" id="4.2.1.10"/>
    </reaction>
</comment>
<keyword evidence="7 9" id="KW-0057">Aromatic amino acid biosynthesis</keyword>
<feature type="binding site" evidence="9 11">
    <location>
        <position position="87"/>
    </location>
    <ligand>
        <name>substrate</name>
    </ligand>
</feature>
<gene>
    <name evidence="9" type="primary">aroQ</name>
    <name evidence="13" type="ORF">SAMN04488105_111222</name>
</gene>
<evidence type="ECO:0000256" key="5">
    <source>
        <dbReference type="ARBA" id="ARBA00011193"/>
    </source>
</evidence>
<sequence length="147" mass="15864">MPGFLILNGPNLNLLGTRQPEVYGRTTLADVEGMCRAHGEKIGVGVEFEQSNHEGALIDAIHGTRGRLDGLILNAGAYTHTSLALMDAISSAEIPAIELHLSNVHAREEFRHKSYIARVAVGVICGFGARGYTLAMDAMLSHLETRK</sequence>
<name>A0A1G7HXD9_9RHOB</name>
<organism evidence="13 14">
    <name type="scientific">Salipiger thiooxidans</name>
    <dbReference type="NCBI Taxonomy" id="282683"/>
    <lineage>
        <taxon>Bacteria</taxon>
        <taxon>Pseudomonadati</taxon>
        <taxon>Pseudomonadota</taxon>
        <taxon>Alphaproteobacteria</taxon>
        <taxon>Rhodobacterales</taxon>
        <taxon>Roseobacteraceae</taxon>
        <taxon>Salipiger</taxon>
    </lineage>
</organism>
<dbReference type="Gene3D" id="3.40.50.9100">
    <property type="entry name" value="Dehydroquinase, class II"/>
    <property type="match status" value="1"/>
</dbReference>
<keyword evidence="9" id="KW-0028">Amino-acid biosynthesis</keyword>
<dbReference type="SUPFAM" id="SSF52304">
    <property type="entry name" value="Type II 3-dehydroquinate dehydratase"/>
    <property type="match status" value="1"/>
</dbReference>
<evidence type="ECO:0000256" key="12">
    <source>
        <dbReference type="PIRSR" id="PIRSR001399-3"/>
    </source>
</evidence>
<feature type="binding site" evidence="9 11">
    <location>
        <position position="80"/>
    </location>
    <ligand>
        <name>substrate</name>
    </ligand>
</feature>
<evidence type="ECO:0000256" key="11">
    <source>
        <dbReference type="PIRSR" id="PIRSR001399-2"/>
    </source>
</evidence>
<evidence type="ECO:0000256" key="9">
    <source>
        <dbReference type="HAMAP-Rule" id="MF_00169"/>
    </source>
</evidence>
<dbReference type="NCBIfam" id="NF003805">
    <property type="entry name" value="PRK05395.1-2"/>
    <property type="match status" value="1"/>
</dbReference>
<dbReference type="GO" id="GO:0009073">
    <property type="term" value="P:aromatic amino acid family biosynthetic process"/>
    <property type="evidence" value="ECO:0007669"/>
    <property type="project" value="UniProtKB-KW"/>
</dbReference>
<dbReference type="InterPro" id="IPR001874">
    <property type="entry name" value="DHquinase_II"/>
</dbReference>
<evidence type="ECO:0000256" key="10">
    <source>
        <dbReference type="PIRSR" id="PIRSR001399-1"/>
    </source>
</evidence>
<dbReference type="UniPathway" id="UPA00053">
    <property type="reaction ID" value="UER00086"/>
</dbReference>
<dbReference type="EMBL" id="FNAV01000011">
    <property type="protein sequence ID" value="SDF05207.1"/>
    <property type="molecule type" value="Genomic_DNA"/>
</dbReference>
<evidence type="ECO:0000256" key="4">
    <source>
        <dbReference type="ARBA" id="ARBA00011037"/>
    </source>
</evidence>
<evidence type="ECO:0000256" key="3">
    <source>
        <dbReference type="ARBA" id="ARBA00004902"/>
    </source>
</evidence>
<dbReference type="PANTHER" id="PTHR21272:SF3">
    <property type="entry name" value="CATABOLIC 3-DEHYDROQUINASE"/>
    <property type="match status" value="1"/>
</dbReference>
<evidence type="ECO:0000256" key="2">
    <source>
        <dbReference type="ARBA" id="ARBA00003924"/>
    </source>
</evidence>
<feature type="binding site" evidence="9 11">
    <location>
        <position position="111"/>
    </location>
    <ligand>
        <name>substrate</name>
    </ligand>
</feature>
<dbReference type="GO" id="GO:0009423">
    <property type="term" value="P:chorismate biosynthetic process"/>
    <property type="evidence" value="ECO:0007669"/>
    <property type="project" value="UniProtKB-UniRule"/>
</dbReference>
<comment type="function">
    <text evidence="2 9">Catalyzes a trans-dehydration via an enolate intermediate.</text>
</comment>
<evidence type="ECO:0000313" key="13">
    <source>
        <dbReference type="EMBL" id="SDF05207.1"/>
    </source>
</evidence>
<dbReference type="RefSeq" id="WP_008885359.1">
    <property type="nucleotide sequence ID" value="NZ_FNAV01000011.1"/>
</dbReference>
<evidence type="ECO:0000256" key="7">
    <source>
        <dbReference type="ARBA" id="ARBA00023141"/>
    </source>
</evidence>
<dbReference type="GO" id="GO:0019631">
    <property type="term" value="P:quinate catabolic process"/>
    <property type="evidence" value="ECO:0007669"/>
    <property type="project" value="TreeGrafter"/>
</dbReference>
<dbReference type="OrthoDB" id="9790793at2"/>
<protein>
    <recommendedName>
        <fullName evidence="6 9">3-dehydroquinate dehydratase</fullName>
        <shortName evidence="9">3-dehydroquinase</shortName>
        <ecNumber evidence="6 9">4.2.1.10</ecNumber>
    </recommendedName>
    <alternativeName>
        <fullName evidence="9">Type II DHQase</fullName>
    </alternativeName>
</protein>
<dbReference type="NCBIfam" id="TIGR01088">
    <property type="entry name" value="aroQ"/>
    <property type="match status" value="1"/>
</dbReference>
<dbReference type="InterPro" id="IPR018509">
    <property type="entry name" value="DHquinase_II_CS"/>
</dbReference>
<comment type="pathway">
    <text evidence="3 9">Metabolic intermediate biosynthesis; chorismate biosynthesis; chorismate from D-erythrose 4-phosphate and phosphoenolpyruvate: step 3/7.</text>
</comment>
<dbReference type="AlphaFoldDB" id="A0A1G7HXD9"/>
<dbReference type="CDD" id="cd00466">
    <property type="entry name" value="DHQase_II"/>
    <property type="match status" value="1"/>
</dbReference>
<feature type="site" description="Transition state stabilizer" evidence="9 12">
    <location>
        <position position="18"/>
    </location>
</feature>
<dbReference type="InterPro" id="IPR036441">
    <property type="entry name" value="DHquinase_II_sf"/>
</dbReference>
<accession>A0A1G7HXD9</accession>
<reference evidence="14" key="1">
    <citation type="submission" date="2016-10" db="EMBL/GenBank/DDBJ databases">
        <authorList>
            <person name="Varghese N."/>
            <person name="Submissions S."/>
        </authorList>
    </citation>
    <scope>NUCLEOTIDE SEQUENCE [LARGE SCALE GENOMIC DNA]</scope>
    <source>
        <strain evidence="14">DSM 10146</strain>
    </source>
</reference>
<evidence type="ECO:0000256" key="1">
    <source>
        <dbReference type="ARBA" id="ARBA00001864"/>
    </source>
</evidence>
<feature type="active site" description="Proton acceptor" evidence="9 10">
    <location>
        <position position="23"/>
    </location>
</feature>
<proteinExistence type="inferred from homology"/>
<dbReference type="NCBIfam" id="NF003807">
    <property type="entry name" value="PRK05395.1-4"/>
    <property type="match status" value="1"/>
</dbReference>
<feature type="binding site" evidence="9 11">
    <location>
        <begin position="101"/>
        <end position="102"/>
    </location>
    <ligand>
        <name>substrate</name>
    </ligand>
</feature>
<dbReference type="PANTHER" id="PTHR21272">
    <property type="entry name" value="CATABOLIC 3-DEHYDROQUINASE"/>
    <property type="match status" value="1"/>
</dbReference>
<evidence type="ECO:0000256" key="8">
    <source>
        <dbReference type="ARBA" id="ARBA00023239"/>
    </source>
</evidence>
<dbReference type="HAMAP" id="MF_00169">
    <property type="entry name" value="AroQ"/>
    <property type="match status" value="1"/>
</dbReference>
<dbReference type="Pfam" id="PF01220">
    <property type="entry name" value="DHquinase_II"/>
    <property type="match status" value="1"/>
</dbReference>
<keyword evidence="8 9" id="KW-0456">Lyase</keyword>
<dbReference type="GO" id="GO:0003855">
    <property type="term" value="F:3-dehydroquinate dehydratase activity"/>
    <property type="evidence" value="ECO:0007669"/>
    <property type="project" value="UniProtKB-UniRule"/>
</dbReference>
<comment type="similarity">
    <text evidence="4 9">Belongs to the type-II 3-dehydroquinase family.</text>
</comment>
<evidence type="ECO:0000313" key="14">
    <source>
        <dbReference type="Proteomes" id="UP000198994"/>
    </source>
</evidence>
<dbReference type="EC" id="4.2.1.10" evidence="6 9"/>
<dbReference type="Proteomes" id="UP000198994">
    <property type="component" value="Unassembled WGS sequence"/>
</dbReference>
<feature type="active site" description="Proton donor" evidence="9 10">
    <location>
        <position position="100"/>
    </location>
</feature>
<keyword evidence="14" id="KW-1185">Reference proteome</keyword>
<feature type="binding site" evidence="9 11">
    <location>
        <position position="74"/>
    </location>
    <ligand>
        <name>substrate</name>
    </ligand>
</feature>